<reference evidence="4" key="1">
    <citation type="journal article" date="2022" name="bioRxiv">
        <title>Genomics of Preaxostyla Flagellates Illuminates Evolutionary Transitions and the Path Towards Mitochondrial Loss.</title>
        <authorList>
            <person name="Novak L.V.F."/>
            <person name="Treitli S.C."/>
            <person name="Pyrih J."/>
            <person name="Halakuc P."/>
            <person name="Pipaliya S.V."/>
            <person name="Vacek V."/>
            <person name="Brzon O."/>
            <person name="Soukal P."/>
            <person name="Eme L."/>
            <person name="Dacks J.B."/>
            <person name="Karnkowska A."/>
            <person name="Elias M."/>
            <person name="Hampl V."/>
        </authorList>
    </citation>
    <scope>NUCLEOTIDE SEQUENCE</scope>
    <source>
        <strain evidence="4">RCP-MX</strain>
    </source>
</reference>
<organism evidence="4 5">
    <name type="scientific">Paratrimastix pyriformis</name>
    <dbReference type="NCBI Taxonomy" id="342808"/>
    <lineage>
        <taxon>Eukaryota</taxon>
        <taxon>Metamonada</taxon>
        <taxon>Preaxostyla</taxon>
        <taxon>Paratrimastigidae</taxon>
        <taxon>Paratrimastix</taxon>
    </lineage>
</organism>
<sequence>MSASPTQPELTESGAIEQAKQFVKEGRADKVAELLRHSRTFFANLPRSKSANIIRTLIELTGQIPNTERARIDMCKEWIGWTVSEERTFLRLRIEVTLASLYLEVKDYVPMRELIEKLLKEVKRMEDHRLLVEIHLLESQLMLALHDVPKSRAALTQAKTEANAVYMPPVMQAKLDLQSGLLHAAERDHKTAYSYFYEAFENFDNLKLAEAALCLKYLLLGKIMMNKPEEVSALLTGRIALKYAGRDVDAMKQIASAQEKRSLHEFQKVLKAFPAELTEDEHVNVHLQSLHDTLFESHLKRIIEPFSCVEIDHVAHLIGLPVDEVETKLSEMILDKKLTAILDQETRCLNVFAEVTEDKTYQHSIATLDSLNKVLDALSQKATLIK</sequence>
<dbReference type="Pfam" id="PF01399">
    <property type="entry name" value="PCI"/>
    <property type="match status" value="1"/>
</dbReference>
<dbReference type="PROSITE" id="PS50250">
    <property type="entry name" value="PCI"/>
    <property type="match status" value="1"/>
</dbReference>
<evidence type="ECO:0000256" key="2">
    <source>
        <dbReference type="ARBA" id="ARBA00022942"/>
    </source>
</evidence>
<evidence type="ECO:0000256" key="1">
    <source>
        <dbReference type="ARBA" id="ARBA00007454"/>
    </source>
</evidence>
<dbReference type="Pfam" id="PF18055">
    <property type="entry name" value="RPN6_N"/>
    <property type="match status" value="1"/>
</dbReference>
<keyword evidence="2 4" id="KW-0647">Proteasome</keyword>
<evidence type="ECO:0000313" key="5">
    <source>
        <dbReference type="Proteomes" id="UP001141327"/>
    </source>
</evidence>
<protein>
    <submittedName>
        <fullName evidence="4">26S proteasome non-ATPase regulatory subunit 11</fullName>
    </submittedName>
</protein>
<comment type="caution">
    <text evidence="4">The sequence shown here is derived from an EMBL/GenBank/DDBJ whole genome shotgun (WGS) entry which is preliminary data.</text>
</comment>
<keyword evidence="5" id="KW-1185">Reference proteome</keyword>
<name>A0ABQ8UUI3_9EUKA</name>
<evidence type="ECO:0000259" key="3">
    <source>
        <dbReference type="PROSITE" id="PS50250"/>
    </source>
</evidence>
<proteinExistence type="inferred from homology"/>
<dbReference type="Proteomes" id="UP001141327">
    <property type="component" value="Unassembled WGS sequence"/>
</dbReference>
<feature type="domain" description="PCI" evidence="3">
    <location>
        <begin position="188"/>
        <end position="356"/>
    </location>
</feature>
<dbReference type="SUPFAM" id="SSF46785">
    <property type="entry name" value="Winged helix' DNA-binding domain"/>
    <property type="match status" value="1"/>
</dbReference>
<dbReference type="SMART" id="SM00753">
    <property type="entry name" value="PAM"/>
    <property type="match status" value="1"/>
</dbReference>
<evidence type="ECO:0000313" key="4">
    <source>
        <dbReference type="EMBL" id="KAJ4462202.1"/>
    </source>
</evidence>
<dbReference type="InterPro" id="IPR000717">
    <property type="entry name" value="PCI_dom"/>
</dbReference>
<accession>A0ABQ8UUI3</accession>
<comment type="similarity">
    <text evidence="1">Belongs to the proteasome subunit S9 family.</text>
</comment>
<dbReference type="SMART" id="SM00088">
    <property type="entry name" value="PINT"/>
    <property type="match status" value="1"/>
</dbReference>
<dbReference type="InterPro" id="IPR036390">
    <property type="entry name" value="WH_DNA-bd_sf"/>
</dbReference>
<dbReference type="PANTHER" id="PTHR10678">
    <property type="entry name" value="26S PROTEASOME NON-ATPASE REGULATORY SUBUNIT 11/COP9 SIGNALOSOME COMPLEX SUBUNIT 2"/>
    <property type="match status" value="1"/>
</dbReference>
<dbReference type="GO" id="GO:0000502">
    <property type="term" value="C:proteasome complex"/>
    <property type="evidence" value="ECO:0007669"/>
    <property type="project" value="UniProtKB-KW"/>
</dbReference>
<gene>
    <name evidence="4" type="ORF">PAPYR_1388</name>
</gene>
<dbReference type="InterPro" id="IPR050871">
    <property type="entry name" value="26S_Proteasome/COP9_Components"/>
</dbReference>
<dbReference type="Gene3D" id="1.25.40.570">
    <property type="match status" value="1"/>
</dbReference>
<dbReference type="EMBL" id="JAPMOS010000004">
    <property type="protein sequence ID" value="KAJ4462202.1"/>
    <property type="molecule type" value="Genomic_DNA"/>
</dbReference>
<dbReference type="InterPro" id="IPR040773">
    <property type="entry name" value="Rpn6_N"/>
</dbReference>